<feature type="region of interest" description="Disordered" evidence="1">
    <location>
        <begin position="371"/>
        <end position="426"/>
    </location>
</feature>
<dbReference type="EMBL" id="CP071090">
    <property type="protein sequence ID" value="QSQ25041.1"/>
    <property type="molecule type" value="Genomic_DNA"/>
</dbReference>
<organism evidence="3 4">
    <name type="scientific">Pyxidicoccus parkwayensis</name>
    <dbReference type="NCBI Taxonomy" id="2813578"/>
    <lineage>
        <taxon>Bacteria</taxon>
        <taxon>Pseudomonadati</taxon>
        <taxon>Myxococcota</taxon>
        <taxon>Myxococcia</taxon>
        <taxon>Myxococcales</taxon>
        <taxon>Cystobacterineae</taxon>
        <taxon>Myxococcaceae</taxon>
        <taxon>Pyxidicoccus</taxon>
    </lineage>
</organism>
<dbReference type="InterPro" id="IPR041916">
    <property type="entry name" value="Anti_sigma_zinc_sf"/>
</dbReference>
<dbReference type="Pfam" id="PF13490">
    <property type="entry name" value="zf-HC2"/>
    <property type="match status" value="1"/>
</dbReference>
<proteinExistence type="predicted"/>
<accession>A0ABX7P3L0</accession>
<feature type="domain" description="Putative zinc-finger" evidence="2">
    <location>
        <begin position="10"/>
        <end position="39"/>
    </location>
</feature>
<dbReference type="RefSeq" id="WP_206726600.1">
    <property type="nucleotide sequence ID" value="NZ_CP071090.1"/>
</dbReference>
<dbReference type="Gene3D" id="1.10.10.1320">
    <property type="entry name" value="Anti-sigma factor, zinc-finger domain"/>
    <property type="match status" value="1"/>
</dbReference>
<dbReference type="InterPro" id="IPR027383">
    <property type="entry name" value="Znf_put"/>
</dbReference>
<feature type="region of interest" description="Disordered" evidence="1">
    <location>
        <begin position="211"/>
        <end position="241"/>
    </location>
</feature>
<evidence type="ECO:0000259" key="2">
    <source>
        <dbReference type="Pfam" id="PF13490"/>
    </source>
</evidence>
<evidence type="ECO:0000313" key="4">
    <source>
        <dbReference type="Proteomes" id="UP000662747"/>
    </source>
</evidence>
<dbReference type="Proteomes" id="UP000662747">
    <property type="component" value="Chromosome"/>
</dbReference>
<reference evidence="3 4" key="1">
    <citation type="submission" date="2021-02" db="EMBL/GenBank/DDBJ databases">
        <title>De Novo genome assembly of isolated myxobacteria.</title>
        <authorList>
            <person name="Stevens D.C."/>
        </authorList>
    </citation>
    <scope>NUCLEOTIDE SEQUENCE [LARGE SCALE GENOMIC DNA]</scope>
    <source>
        <strain evidence="4">SCPEA02</strain>
    </source>
</reference>
<feature type="compositionally biased region" description="Basic and acidic residues" evidence="1">
    <location>
        <begin position="211"/>
        <end position="228"/>
    </location>
</feature>
<name>A0ABX7P3L0_9BACT</name>
<feature type="region of interest" description="Disordered" evidence="1">
    <location>
        <begin position="483"/>
        <end position="503"/>
    </location>
</feature>
<feature type="compositionally biased region" description="Pro residues" evidence="1">
    <location>
        <begin position="342"/>
        <end position="354"/>
    </location>
</feature>
<gene>
    <name evidence="3" type="ORF">JY651_08955</name>
</gene>
<protein>
    <submittedName>
        <fullName evidence="3">Zf-HC2 domain-containing protein</fullName>
    </submittedName>
</protein>
<evidence type="ECO:0000256" key="1">
    <source>
        <dbReference type="SAM" id="MobiDB-lite"/>
    </source>
</evidence>
<feature type="region of interest" description="Disordered" evidence="1">
    <location>
        <begin position="315"/>
        <end position="358"/>
    </location>
</feature>
<feature type="compositionally biased region" description="Low complexity" evidence="1">
    <location>
        <begin position="329"/>
        <end position="341"/>
    </location>
</feature>
<keyword evidence="4" id="KW-1185">Reference proteome</keyword>
<sequence length="503" mass="51608">MNPQNAHAHEDRLLDFAYGELPVPEARAMEAHLSGCARCTQALDDIRGVRATMSHLSAEEPAPDAGLESLLAYAQQAARRAAAGPEPKPSRWRRWLLPVVGLASVATFGILAIQARDPALTQLDVGKMARAESASKAAPAAVAPEPLADNAAPAPVVANAAPAPAAQAAPAETEAVLDKVDKAAAKEVDRADDWASAGSGGALDARIVRKDEMQMKRERAKASYEKPRASSAQPLPSKVAPSKFAPEAKAALEEKTAPDEERPAELVARDALSGADALKQDGLRIGGAARGKGAVTGSTTSVNDDATYGEGVAAEEAQDFDTALAQTKPTASAAPAPTTAAAPPPPPVMAPASPPAGGAAVVTGAVARAEPVAERRAPAQEQAPAKKAKRAENELASAGPKDEAPPSVKELSRRAQEAYSAGERAQEAALLRSALATGVSGAERLDLLNRLCGAELALNRPGSGCKKLMDEDPNSSIAQVARRRLQSGASGVQAAPKSADPSK</sequence>
<feature type="compositionally biased region" description="Basic and acidic residues" evidence="1">
    <location>
        <begin position="400"/>
        <end position="416"/>
    </location>
</feature>
<evidence type="ECO:0000313" key="3">
    <source>
        <dbReference type="EMBL" id="QSQ25041.1"/>
    </source>
</evidence>